<comment type="caution">
    <text evidence="10">The sequence shown here is derived from an EMBL/GenBank/DDBJ whole genome shotgun (WGS) entry which is preliminary data.</text>
</comment>
<gene>
    <name evidence="10" type="ORF">ACFO3Q_14110</name>
</gene>
<accession>A0ABV9NLS2</accession>
<evidence type="ECO:0000256" key="4">
    <source>
        <dbReference type="ARBA" id="ARBA00022481"/>
    </source>
</evidence>
<comment type="similarity">
    <text evidence="2">Belongs to the GSP I family.</text>
</comment>
<dbReference type="PANTHER" id="PTHR38779">
    <property type="entry name" value="TYPE II SECRETION SYSTEM PROTEIN I-RELATED"/>
    <property type="match status" value="1"/>
</dbReference>
<dbReference type="Proteomes" id="UP001595892">
    <property type="component" value="Unassembled WGS sequence"/>
</dbReference>
<evidence type="ECO:0000256" key="2">
    <source>
        <dbReference type="ARBA" id="ARBA00008358"/>
    </source>
</evidence>
<keyword evidence="6 9" id="KW-0812">Transmembrane</keyword>
<evidence type="ECO:0000256" key="5">
    <source>
        <dbReference type="ARBA" id="ARBA00022519"/>
    </source>
</evidence>
<dbReference type="RefSeq" id="WP_377005381.1">
    <property type="nucleotide sequence ID" value="NZ_JBHSGG010000041.1"/>
</dbReference>
<keyword evidence="7 9" id="KW-1133">Transmembrane helix</keyword>
<sequence length="155" mass="16424">MSRPAPRRRAAGYTLLEVMVAFALLAVGLGILLGILAGGVRQVRDAQATSEAALYAESLLDGERALGALEPGVRRGEWAEGRYRWTLSVEDYVDPLAGDAGPVVSASPARLRHLVLEVHWGEGGPRERLRLSTLHAGIDPGALAPPAMLDPDGGR</sequence>
<keyword evidence="11" id="KW-1185">Reference proteome</keyword>
<proteinExistence type="inferred from homology"/>
<dbReference type="Pfam" id="PF07963">
    <property type="entry name" value="N_methyl"/>
    <property type="match status" value="1"/>
</dbReference>
<keyword evidence="5" id="KW-0997">Cell inner membrane</keyword>
<evidence type="ECO:0000256" key="1">
    <source>
        <dbReference type="ARBA" id="ARBA00004377"/>
    </source>
</evidence>
<evidence type="ECO:0000256" key="7">
    <source>
        <dbReference type="ARBA" id="ARBA00022989"/>
    </source>
</evidence>
<comment type="subcellular location">
    <subcellularLocation>
        <location evidence="1">Cell inner membrane</location>
        <topology evidence="1">Single-pass membrane protein</topology>
    </subcellularLocation>
</comment>
<dbReference type="PANTHER" id="PTHR38779:SF2">
    <property type="entry name" value="TYPE II SECRETION SYSTEM PROTEIN I-RELATED"/>
    <property type="match status" value="1"/>
</dbReference>
<dbReference type="InterPro" id="IPR012902">
    <property type="entry name" value="N_methyl_site"/>
</dbReference>
<dbReference type="InterPro" id="IPR010052">
    <property type="entry name" value="T2SS_protein-GspI"/>
</dbReference>
<evidence type="ECO:0000313" key="10">
    <source>
        <dbReference type="EMBL" id="MFC4729302.1"/>
    </source>
</evidence>
<reference evidence="11" key="1">
    <citation type="journal article" date="2019" name="Int. J. Syst. Evol. Microbiol.">
        <title>The Global Catalogue of Microorganisms (GCM) 10K type strain sequencing project: providing services to taxonomists for standard genome sequencing and annotation.</title>
        <authorList>
            <consortium name="The Broad Institute Genomics Platform"/>
            <consortium name="The Broad Institute Genome Sequencing Center for Infectious Disease"/>
            <person name="Wu L."/>
            <person name="Ma J."/>
        </authorList>
    </citation>
    <scope>NUCLEOTIDE SEQUENCE [LARGE SCALE GENOMIC DNA]</scope>
    <source>
        <strain evidence="11">CGMCC 1.13574</strain>
    </source>
</reference>
<keyword evidence="3" id="KW-1003">Cell membrane</keyword>
<dbReference type="NCBIfam" id="TIGR02532">
    <property type="entry name" value="IV_pilin_GFxxxE"/>
    <property type="match status" value="1"/>
</dbReference>
<feature type="transmembrane region" description="Helical" evidence="9">
    <location>
        <begin position="12"/>
        <end position="37"/>
    </location>
</feature>
<name>A0ABV9NLS2_9GAMM</name>
<organism evidence="10 11">
    <name type="scientific">Coralloluteibacterium thermophilum</name>
    <dbReference type="NCBI Taxonomy" id="2707049"/>
    <lineage>
        <taxon>Bacteria</taxon>
        <taxon>Pseudomonadati</taxon>
        <taxon>Pseudomonadota</taxon>
        <taxon>Gammaproteobacteria</taxon>
        <taxon>Lysobacterales</taxon>
        <taxon>Lysobacteraceae</taxon>
        <taxon>Coralloluteibacterium</taxon>
    </lineage>
</organism>
<evidence type="ECO:0000256" key="9">
    <source>
        <dbReference type="SAM" id="Phobius"/>
    </source>
</evidence>
<evidence type="ECO:0000256" key="3">
    <source>
        <dbReference type="ARBA" id="ARBA00022475"/>
    </source>
</evidence>
<evidence type="ECO:0000313" key="11">
    <source>
        <dbReference type="Proteomes" id="UP001595892"/>
    </source>
</evidence>
<dbReference type="EMBL" id="JBHSGG010000041">
    <property type="protein sequence ID" value="MFC4729302.1"/>
    <property type="molecule type" value="Genomic_DNA"/>
</dbReference>
<keyword evidence="8 9" id="KW-0472">Membrane</keyword>
<protein>
    <submittedName>
        <fullName evidence="10">Prepilin-type N-terminal cleavage/methylation domain-containing protein</fullName>
    </submittedName>
</protein>
<keyword evidence="4" id="KW-0488">Methylation</keyword>
<evidence type="ECO:0000256" key="8">
    <source>
        <dbReference type="ARBA" id="ARBA00023136"/>
    </source>
</evidence>
<evidence type="ECO:0000256" key="6">
    <source>
        <dbReference type="ARBA" id="ARBA00022692"/>
    </source>
</evidence>